<keyword evidence="1" id="KW-0472">Membrane</keyword>
<dbReference type="AlphaFoldDB" id="A0A2W5DFP2"/>
<sequence length="619" mass="68311">MRENRDGSGHVRRLPLRPRPVLGESPASYMVRLSELFGVESPRTLRTAIAAHFGTGPKMLQSALGLADSDWSLLKGPWLQYCDEVDTLPCGLVRADFSLVVMRWCPSCLRDSMHLRWPWSIKLICWCDRHRVVLRDACPRCSAVQRLERPRLSICSCGYDLTRAPTSAGSVALVDVQDRLIGKLLCGASDPVLDLPVDGWLKLLRIADQIVDAQRARKTGQVSGLDRVDVSARQSTALGQLLHDWPRGFHTVLDTHRDSRQGSFSISKTYGRIYKWLYVYLADPCFHFLRDAFENYLNEHWWGLVCRRNRNLSNRTQAAHGRQTVAASARAAGTAPSVVRQLHLAGLVDAHVVQLPSGRTAWSVPTSEVDVIARYVEDGVNLQTAARSLGIAESRVRELIDGGLLTAHFRSKGGARPWLLARSEIDGVMARCLAQLPTKSLDSGHGVGLHQLLKSWRLQKGEFPELLRAIQSGAVPVVGVAAGLAGIGGLVLMRDAAAAWRQAREQNAREWLSVDAAAQLLGVKQQVGYQLVRAGMLHSSEVSKGRSGRRIHRDAVHRFKAEYVSLSEVASAMKRSPKALLSELPVRPACGPSVDGARQYFFLRRELANSGLDIPVAES</sequence>
<evidence type="ECO:0008006" key="6">
    <source>
        <dbReference type="Google" id="ProtNLM"/>
    </source>
</evidence>
<dbReference type="Pfam" id="PF06527">
    <property type="entry name" value="TniQ"/>
    <property type="match status" value="1"/>
</dbReference>
<feature type="domain" description="TniQ" evidence="2">
    <location>
        <begin position="15"/>
        <end position="134"/>
    </location>
</feature>
<dbReference type="InterPro" id="IPR041657">
    <property type="entry name" value="HTH_17"/>
</dbReference>
<evidence type="ECO:0000256" key="1">
    <source>
        <dbReference type="SAM" id="Phobius"/>
    </source>
</evidence>
<organism evidence="4 5">
    <name type="scientific">Roseateles depolymerans</name>
    <dbReference type="NCBI Taxonomy" id="76731"/>
    <lineage>
        <taxon>Bacteria</taxon>
        <taxon>Pseudomonadati</taxon>
        <taxon>Pseudomonadota</taxon>
        <taxon>Betaproteobacteria</taxon>
        <taxon>Burkholderiales</taxon>
        <taxon>Sphaerotilaceae</taxon>
        <taxon>Roseateles</taxon>
    </lineage>
</organism>
<keyword evidence="1" id="KW-1133">Transmembrane helix</keyword>
<reference evidence="4 5" key="1">
    <citation type="submission" date="2017-08" db="EMBL/GenBank/DDBJ databases">
        <title>Infants hospitalized years apart are colonized by the same room-sourced microbial strains.</title>
        <authorList>
            <person name="Brooks B."/>
            <person name="Olm M.R."/>
            <person name="Firek B.A."/>
            <person name="Baker R."/>
            <person name="Thomas B.C."/>
            <person name="Morowitz M.J."/>
            <person name="Banfield J.F."/>
        </authorList>
    </citation>
    <scope>NUCLEOTIDE SEQUENCE [LARGE SCALE GENOMIC DNA]</scope>
    <source>
        <strain evidence="4">S2_012_000_R2_81</strain>
    </source>
</reference>
<keyword evidence="1" id="KW-0812">Transmembrane</keyword>
<evidence type="ECO:0000313" key="5">
    <source>
        <dbReference type="Proteomes" id="UP000249633"/>
    </source>
</evidence>
<dbReference type="Proteomes" id="UP000249633">
    <property type="component" value="Unassembled WGS sequence"/>
</dbReference>
<feature type="transmembrane region" description="Helical" evidence="1">
    <location>
        <begin position="473"/>
        <end position="493"/>
    </location>
</feature>
<protein>
    <recommendedName>
        <fullName evidence="6">Helix-turn-helix domain-containing protein</fullName>
    </recommendedName>
</protein>
<proteinExistence type="predicted"/>
<gene>
    <name evidence="4" type="ORF">DI603_22415</name>
</gene>
<feature type="domain" description="Helix-turn-helix" evidence="3">
    <location>
        <begin position="511"/>
        <end position="562"/>
    </location>
</feature>
<evidence type="ECO:0000259" key="2">
    <source>
        <dbReference type="Pfam" id="PF06527"/>
    </source>
</evidence>
<dbReference type="Pfam" id="PF12728">
    <property type="entry name" value="HTH_17"/>
    <property type="match status" value="1"/>
</dbReference>
<dbReference type="EMBL" id="QFOD01000033">
    <property type="protein sequence ID" value="PZP27220.1"/>
    <property type="molecule type" value="Genomic_DNA"/>
</dbReference>
<accession>A0A2W5DFP2</accession>
<comment type="caution">
    <text evidence="4">The sequence shown here is derived from an EMBL/GenBank/DDBJ whole genome shotgun (WGS) entry which is preliminary data.</text>
</comment>
<dbReference type="InterPro" id="IPR009492">
    <property type="entry name" value="TniQ"/>
</dbReference>
<evidence type="ECO:0000313" key="4">
    <source>
        <dbReference type="EMBL" id="PZP27220.1"/>
    </source>
</evidence>
<name>A0A2W5DFP2_9BURK</name>
<evidence type="ECO:0000259" key="3">
    <source>
        <dbReference type="Pfam" id="PF12728"/>
    </source>
</evidence>